<evidence type="ECO:0000256" key="1">
    <source>
        <dbReference type="SAM" id="Phobius"/>
    </source>
</evidence>
<evidence type="ECO:0000313" key="3">
    <source>
        <dbReference type="Proteomes" id="UP001589562"/>
    </source>
</evidence>
<protein>
    <recommendedName>
        <fullName evidence="4">SMODS and SLOG-associating 2TM effector domain-containing protein</fullName>
    </recommendedName>
</protein>
<keyword evidence="1" id="KW-0812">Transmembrane</keyword>
<comment type="caution">
    <text evidence="2">The sequence shown here is derived from an EMBL/GenBank/DDBJ whole genome shotgun (WGS) entry which is preliminary data.</text>
</comment>
<organism evidence="2 3">
    <name type="scientific">Flavobacterium gyeonganense</name>
    <dbReference type="NCBI Taxonomy" id="1310418"/>
    <lineage>
        <taxon>Bacteria</taxon>
        <taxon>Pseudomonadati</taxon>
        <taxon>Bacteroidota</taxon>
        <taxon>Flavobacteriia</taxon>
        <taxon>Flavobacteriales</taxon>
        <taxon>Flavobacteriaceae</taxon>
        <taxon>Flavobacterium</taxon>
    </lineage>
</organism>
<sequence>MDCRIFNWYFCFAFTKDYNIQNPNYKTVTELSNQIVIVSLIVVILGLIFRIFSFFAQMLLTEINLEFTNYADSYSTAPEFPISREIKDSDTIEDIIYFFEEDFEIIEKRPDFTNSSEENIKEYRKLLLNYYTTLAESNDIEVQLEEFKNKISDYFGISKVKIDKKFENNQKVKLRGKIYQMTLIGSYIFFFLTISTFILGAIIILETLINNCR</sequence>
<feature type="transmembrane region" description="Helical" evidence="1">
    <location>
        <begin position="35"/>
        <end position="56"/>
    </location>
</feature>
<gene>
    <name evidence="2" type="ORF">ACFFVK_18095</name>
</gene>
<evidence type="ECO:0008006" key="4">
    <source>
        <dbReference type="Google" id="ProtNLM"/>
    </source>
</evidence>
<feature type="transmembrane region" description="Helical" evidence="1">
    <location>
        <begin position="183"/>
        <end position="205"/>
    </location>
</feature>
<evidence type="ECO:0000313" key="2">
    <source>
        <dbReference type="EMBL" id="MFB9110498.1"/>
    </source>
</evidence>
<dbReference type="Proteomes" id="UP001589562">
    <property type="component" value="Unassembled WGS sequence"/>
</dbReference>
<name>A0ABV5HF13_9FLAO</name>
<reference evidence="2 3" key="1">
    <citation type="submission" date="2024-09" db="EMBL/GenBank/DDBJ databases">
        <authorList>
            <person name="Sun Q."/>
            <person name="Mori K."/>
        </authorList>
    </citation>
    <scope>NUCLEOTIDE SEQUENCE [LARGE SCALE GENOMIC DNA]</scope>
    <source>
        <strain evidence="2 3">CECT 8365</strain>
    </source>
</reference>
<keyword evidence="1" id="KW-1133">Transmembrane helix</keyword>
<proteinExistence type="predicted"/>
<accession>A0ABV5HF13</accession>
<dbReference type="RefSeq" id="WP_278010106.1">
    <property type="nucleotide sequence ID" value="NZ_CP121112.1"/>
</dbReference>
<keyword evidence="3" id="KW-1185">Reference proteome</keyword>
<dbReference type="EMBL" id="JBHMFE010000041">
    <property type="protein sequence ID" value="MFB9110498.1"/>
    <property type="molecule type" value="Genomic_DNA"/>
</dbReference>
<keyword evidence="1" id="KW-0472">Membrane</keyword>